<dbReference type="EMBL" id="BMAW01118488">
    <property type="protein sequence ID" value="GFT80030.1"/>
    <property type="molecule type" value="Genomic_DNA"/>
</dbReference>
<evidence type="ECO:0000313" key="3">
    <source>
        <dbReference type="Proteomes" id="UP000887013"/>
    </source>
</evidence>
<gene>
    <name evidence="2" type="ORF">NPIL_540431</name>
</gene>
<evidence type="ECO:0000313" key="2">
    <source>
        <dbReference type="EMBL" id="GFT80030.1"/>
    </source>
</evidence>
<sequence>MEFCSEAVRSSQDLMGSSMEETNALDEDGRFPDGDSSDCESRYCDDQMSKELMVGNTPQEISLRVQLCGSQIVLHSSMRQMHIR</sequence>
<dbReference type="Proteomes" id="UP000887013">
    <property type="component" value="Unassembled WGS sequence"/>
</dbReference>
<reference evidence="2" key="1">
    <citation type="submission" date="2020-08" db="EMBL/GenBank/DDBJ databases">
        <title>Multicomponent nature underlies the extraordinary mechanical properties of spider dragline silk.</title>
        <authorList>
            <person name="Kono N."/>
            <person name="Nakamura H."/>
            <person name="Mori M."/>
            <person name="Yoshida Y."/>
            <person name="Ohtoshi R."/>
            <person name="Malay A.D."/>
            <person name="Moran D.A.P."/>
            <person name="Tomita M."/>
            <person name="Numata K."/>
            <person name="Arakawa K."/>
        </authorList>
    </citation>
    <scope>NUCLEOTIDE SEQUENCE</scope>
</reference>
<accession>A0A8X6PT52</accession>
<evidence type="ECO:0000256" key="1">
    <source>
        <dbReference type="SAM" id="MobiDB-lite"/>
    </source>
</evidence>
<dbReference type="AlphaFoldDB" id="A0A8X6PT52"/>
<feature type="compositionally biased region" description="Basic and acidic residues" evidence="1">
    <location>
        <begin position="27"/>
        <end position="42"/>
    </location>
</feature>
<feature type="region of interest" description="Disordered" evidence="1">
    <location>
        <begin position="1"/>
        <end position="42"/>
    </location>
</feature>
<protein>
    <submittedName>
        <fullName evidence="2">Uncharacterized protein</fullName>
    </submittedName>
</protein>
<feature type="compositionally biased region" description="Polar residues" evidence="1">
    <location>
        <begin position="8"/>
        <end position="21"/>
    </location>
</feature>
<comment type="caution">
    <text evidence="2">The sequence shown here is derived from an EMBL/GenBank/DDBJ whole genome shotgun (WGS) entry which is preliminary data.</text>
</comment>
<name>A0A8X6PT52_NEPPI</name>
<keyword evidence="3" id="KW-1185">Reference proteome</keyword>
<proteinExistence type="predicted"/>
<organism evidence="2 3">
    <name type="scientific">Nephila pilipes</name>
    <name type="common">Giant wood spider</name>
    <name type="synonym">Nephila maculata</name>
    <dbReference type="NCBI Taxonomy" id="299642"/>
    <lineage>
        <taxon>Eukaryota</taxon>
        <taxon>Metazoa</taxon>
        <taxon>Ecdysozoa</taxon>
        <taxon>Arthropoda</taxon>
        <taxon>Chelicerata</taxon>
        <taxon>Arachnida</taxon>
        <taxon>Araneae</taxon>
        <taxon>Araneomorphae</taxon>
        <taxon>Entelegynae</taxon>
        <taxon>Araneoidea</taxon>
        <taxon>Nephilidae</taxon>
        <taxon>Nephila</taxon>
    </lineage>
</organism>